<dbReference type="RefSeq" id="WP_078424617.1">
    <property type="nucleotide sequence ID" value="NZ_CP017258.1"/>
</dbReference>
<evidence type="ECO:0000313" key="3">
    <source>
        <dbReference type="Proteomes" id="UP000190868"/>
    </source>
</evidence>
<organism evidence="2 3">
    <name type="scientific">Campylobacter pinnipediorum subsp. caledonicus</name>
    <dbReference type="NCBI Taxonomy" id="1874362"/>
    <lineage>
        <taxon>Bacteria</taxon>
        <taxon>Pseudomonadati</taxon>
        <taxon>Campylobacterota</taxon>
        <taxon>Epsilonproteobacteria</taxon>
        <taxon>Campylobacterales</taxon>
        <taxon>Campylobacteraceae</taxon>
        <taxon>Campylobacter</taxon>
    </lineage>
</organism>
<keyword evidence="1" id="KW-1133">Transmembrane helix</keyword>
<feature type="transmembrane region" description="Helical" evidence="1">
    <location>
        <begin position="20"/>
        <end position="38"/>
    </location>
</feature>
<evidence type="ECO:0000313" key="2">
    <source>
        <dbReference type="EMBL" id="AQW87940.1"/>
    </source>
</evidence>
<keyword evidence="1" id="KW-0472">Membrane</keyword>
<reference evidence="3" key="1">
    <citation type="submission" date="2016-09" db="EMBL/GenBank/DDBJ databases">
        <title>Comparative genomics of the Campylobacter concisus group.</title>
        <authorList>
            <person name="Miller W.G."/>
            <person name="Yee E."/>
            <person name="Chapman M.H."/>
            <person name="Huynh S."/>
            <person name="Bono J.L."/>
            <person name="On S.L.W."/>
            <person name="StLeger J."/>
            <person name="Foster G."/>
            <person name="Parker C.T."/>
        </authorList>
    </citation>
    <scope>NUCLEOTIDE SEQUENCE [LARGE SCALE GENOMIC DNA]</scope>
    <source>
        <strain evidence="3">RM18021</strain>
    </source>
</reference>
<dbReference type="AlphaFoldDB" id="A0A1S6U8C5"/>
<sequence>MIEHLQELHSAIYPFHKGMMHLLLTLVVIHLVLTQIGINTKNYVLRIRYFLPLYHLAFAVVFFTGVLMLVALNFSLTWHIARMIISFIGLVTLNIIGYKKLKKYAPLNELGKFRKFAFFQILGEIFFVLFAGL</sequence>
<feature type="transmembrane region" description="Helical" evidence="1">
    <location>
        <begin position="78"/>
        <end position="96"/>
    </location>
</feature>
<keyword evidence="1" id="KW-0812">Transmembrane</keyword>
<accession>A0A1S6U8C5</accession>
<feature type="transmembrane region" description="Helical" evidence="1">
    <location>
        <begin position="116"/>
        <end position="132"/>
    </location>
</feature>
<keyword evidence="3" id="KW-1185">Reference proteome</keyword>
<protein>
    <submittedName>
        <fullName evidence="2">Putative membrane protein</fullName>
    </submittedName>
</protein>
<name>A0A1S6U8C5_9BACT</name>
<dbReference type="EMBL" id="CP017258">
    <property type="protein sequence ID" value="AQW87940.1"/>
    <property type="molecule type" value="Genomic_DNA"/>
</dbReference>
<evidence type="ECO:0000256" key="1">
    <source>
        <dbReference type="SAM" id="Phobius"/>
    </source>
</evidence>
<gene>
    <name evidence="2" type="ORF">CPIN18021_1141</name>
</gene>
<proteinExistence type="predicted"/>
<dbReference type="Proteomes" id="UP000190868">
    <property type="component" value="Chromosome"/>
</dbReference>
<feature type="transmembrane region" description="Helical" evidence="1">
    <location>
        <begin position="50"/>
        <end position="72"/>
    </location>
</feature>